<dbReference type="NCBIfam" id="TIGR01977">
    <property type="entry name" value="am_tr_V_EF2568"/>
    <property type="match status" value="1"/>
</dbReference>
<name>A0A7G9WIZ7_9FIRM</name>
<organism evidence="6 7">
    <name type="scientific">Caproicibacterium amylolyticum</name>
    <dbReference type="NCBI Taxonomy" id="2766537"/>
    <lineage>
        <taxon>Bacteria</taxon>
        <taxon>Bacillati</taxon>
        <taxon>Bacillota</taxon>
        <taxon>Clostridia</taxon>
        <taxon>Eubacteriales</taxon>
        <taxon>Oscillospiraceae</taxon>
        <taxon>Caproicibacterium</taxon>
    </lineage>
</organism>
<dbReference type="GO" id="GO:0008483">
    <property type="term" value="F:transaminase activity"/>
    <property type="evidence" value="ECO:0007669"/>
    <property type="project" value="UniProtKB-KW"/>
</dbReference>
<dbReference type="PANTHER" id="PTHR43586">
    <property type="entry name" value="CYSTEINE DESULFURASE"/>
    <property type="match status" value="1"/>
</dbReference>
<dbReference type="InterPro" id="IPR010969">
    <property type="entry name" value="Cys_dSase-rel_unknwn_funct"/>
</dbReference>
<keyword evidence="6" id="KW-0808">Transferase</keyword>
<dbReference type="AlphaFoldDB" id="A0A7G9WIZ7"/>
<dbReference type="InterPro" id="IPR015422">
    <property type="entry name" value="PyrdxlP-dep_Trfase_small"/>
</dbReference>
<dbReference type="InterPro" id="IPR000192">
    <property type="entry name" value="Aminotrans_V_dom"/>
</dbReference>
<sequence>MIYCTGVKTTFSAAEGETVENFLYFDSAATSFYKPDCVSEAVLRAMQHMTSCGRGAHELSLNASRTVYHTRQLLAELFHAQGPEQVAFAYNATDALNTAICGVVHPDDRVVTTVAEHNSVLRPLYRLEQESGVTVDFVPAGKHGVISEEEIIRRLVSGTRALVCAHASNLTGNMLCLDRLGAACRERGILFVVDASQSAGILPIDMERQKIDILCFTGHKSLLGPQGTGGLCVRSGVQVRPLRVGGSGVQSFSKTHPVQMPTTLEAGTLNVQGIAGLGAAVQWILEQGRENLCAKEMQLTRCFYEGVRNLPRVTVYGDFSAGLRAPIVSLNFADLDSGEAAEGLEERFGVLIRAGGHCAPRMHEALGTQQQGAVRFSFSHFNTEEQIDRGIEAVRTLAAEL</sequence>
<evidence type="ECO:0000313" key="6">
    <source>
        <dbReference type="EMBL" id="QNO18659.1"/>
    </source>
</evidence>
<evidence type="ECO:0000256" key="1">
    <source>
        <dbReference type="ARBA" id="ARBA00001933"/>
    </source>
</evidence>
<dbReference type="Gene3D" id="3.40.640.10">
    <property type="entry name" value="Type I PLP-dependent aspartate aminotransferase-like (Major domain)"/>
    <property type="match status" value="1"/>
</dbReference>
<evidence type="ECO:0000256" key="3">
    <source>
        <dbReference type="RuleBase" id="RU004075"/>
    </source>
</evidence>
<dbReference type="InterPro" id="IPR020578">
    <property type="entry name" value="Aminotrans_V_PyrdxlP_BS"/>
</dbReference>
<gene>
    <name evidence="6" type="ORF">H6X83_03145</name>
</gene>
<comment type="cofactor">
    <cofactor evidence="1 4">
        <name>pyridoxal 5'-phosphate</name>
        <dbReference type="ChEBI" id="CHEBI:597326"/>
    </cofactor>
</comment>
<feature type="domain" description="Aminotransferase class V" evidence="5">
    <location>
        <begin position="24"/>
        <end position="389"/>
    </location>
</feature>
<dbReference type="EMBL" id="CP060696">
    <property type="protein sequence ID" value="QNO18659.1"/>
    <property type="molecule type" value="Genomic_DNA"/>
</dbReference>
<dbReference type="PANTHER" id="PTHR43586:SF4">
    <property type="entry name" value="ISOPENICILLIN N EPIMERASE"/>
    <property type="match status" value="1"/>
</dbReference>
<evidence type="ECO:0000256" key="4">
    <source>
        <dbReference type="RuleBase" id="RU004504"/>
    </source>
</evidence>
<dbReference type="PROSITE" id="PS00595">
    <property type="entry name" value="AA_TRANSFER_CLASS_5"/>
    <property type="match status" value="1"/>
</dbReference>
<accession>A0A7G9WIZ7</accession>
<reference evidence="6 7" key="1">
    <citation type="submission" date="2020-08" db="EMBL/GenBank/DDBJ databases">
        <authorList>
            <person name="Ren C."/>
            <person name="Gu Y."/>
            <person name="Xu Y."/>
        </authorList>
    </citation>
    <scope>NUCLEOTIDE SEQUENCE [LARGE SCALE GENOMIC DNA]</scope>
    <source>
        <strain evidence="6 7">LBM18003</strain>
    </source>
</reference>
<keyword evidence="6" id="KW-0032">Aminotransferase</keyword>
<keyword evidence="2" id="KW-0663">Pyridoxal phosphate</keyword>
<dbReference type="SUPFAM" id="SSF53383">
    <property type="entry name" value="PLP-dependent transferases"/>
    <property type="match status" value="1"/>
</dbReference>
<evidence type="ECO:0000259" key="5">
    <source>
        <dbReference type="Pfam" id="PF00266"/>
    </source>
</evidence>
<evidence type="ECO:0000313" key="7">
    <source>
        <dbReference type="Proteomes" id="UP000516046"/>
    </source>
</evidence>
<dbReference type="InterPro" id="IPR015421">
    <property type="entry name" value="PyrdxlP-dep_Trfase_major"/>
</dbReference>
<dbReference type="KEGG" id="caml:H6X83_03145"/>
<dbReference type="Proteomes" id="UP000516046">
    <property type="component" value="Chromosome"/>
</dbReference>
<dbReference type="InterPro" id="IPR015424">
    <property type="entry name" value="PyrdxlP-dep_Trfase"/>
</dbReference>
<dbReference type="Gene3D" id="3.90.1150.10">
    <property type="entry name" value="Aspartate Aminotransferase, domain 1"/>
    <property type="match status" value="1"/>
</dbReference>
<evidence type="ECO:0000256" key="2">
    <source>
        <dbReference type="ARBA" id="ARBA00022898"/>
    </source>
</evidence>
<proteinExistence type="inferred from homology"/>
<keyword evidence="7" id="KW-1185">Reference proteome</keyword>
<comment type="similarity">
    <text evidence="3">Belongs to the class-V pyridoxal-phosphate-dependent aminotransferase family.</text>
</comment>
<dbReference type="Pfam" id="PF00266">
    <property type="entry name" value="Aminotran_5"/>
    <property type="match status" value="1"/>
</dbReference>
<protein>
    <submittedName>
        <fullName evidence="6">Aminotransferase class V-fold PLP-dependent enzyme</fullName>
    </submittedName>
</protein>